<reference evidence="1" key="1">
    <citation type="submission" date="2021-01" db="EMBL/GenBank/DDBJ databases">
        <authorList>
            <person name="Sun Q."/>
        </authorList>
    </citation>
    <scope>NUCLEOTIDE SEQUENCE</scope>
    <source>
        <strain evidence="1">YIM B02566</strain>
    </source>
</reference>
<organism evidence="1 2">
    <name type="scientific">Taklimakanibacter albus</name>
    <dbReference type="NCBI Taxonomy" id="2800327"/>
    <lineage>
        <taxon>Bacteria</taxon>
        <taxon>Pseudomonadati</taxon>
        <taxon>Pseudomonadota</taxon>
        <taxon>Alphaproteobacteria</taxon>
        <taxon>Hyphomicrobiales</taxon>
        <taxon>Aestuariivirgaceae</taxon>
        <taxon>Taklimakanibacter</taxon>
    </lineage>
</organism>
<comment type="caution">
    <text evidence="1">The sequence shown here is derived from an EMBL/GenBank/DDBJ whole genome shotgun (WGS) entry which is preliminary data.</text>
</comment>
<accession>A0ACC5QZF8</accession>
<gene>
    <name evidence="1" type="ORF">JHL16_04405</name>
</gene>
<dbReference type="Proteomes" id="UP000616151">
    <property type="component" value="Unassembled WGS sequence"/>
</dbReference>
<evidence type="ECO:0000313" key="2">
    <source>
        <dbReference type="Proteomes" id="UP000616151"/>
    </source>
</evidence>
<keyword evidence="2" id="KW-1185">Reference proteome</keyword>
<sequence length="266" mass="27677">MITGKTALVGILADPIAHVQTPQRLNAWFRDHGHDAILVPMHVGADDLASLVQSLRRLRNLTGLVVTVPHKEAFALLCDQLGEGASMVGAVNAVKRLSDGRLLGENFDGAGFVGGLRAAGINPAGHDVLMAGAGGAARAIGFALARADVASLSIFNRNHAKADALARAIQSHFPKLPIAAVADPPTEKFSLIVNATSLGLSEADPLPVPAALLRPGTTVAEVIMKPERTKLLDVAAGHGCRIHPGRHMLEAQIELLGSFVLAGIDS</sequence>
<evidence type="ECO:0000313" key="1">
    <source>
        <dbReference type="EMBL" id="MBK1865583.1"/>
    </source>
</evidence>
<proteinExistence type="predicted"/>
<name>A0ACC5QZF8_9HYPH</name>
<dbReference type="EMBL" id="JAENHL010000004">
    <property type="protein sequence ID" value="MBK1865583.1"/>
    <property type="molecule type" value="Genomic_DNA"/>
</dbReference>
<protein>
    <submittedName>
        <fullName evidence="1">Shikimate dehydrogenase</fullName>
    </submittedName>
</protein>